<dbReference type="GO" id="GO:0008270">
    <property type="term" value="F:zinc ion binding"/>
    <property type="evidence" value="ECO:0007669"/>
    <property type="project" value="InterPro"/>
</dbReference>
<keyword evidence="7 15" id="KW-0808">Transferase</keyword>
<evidence type="ECO:0000256" key="14">
    <source>
        <dbReference type="PIRSR" id="PIRSR000808-1"/>
    </source>
</evidence>
<evidence type="ECO:0000313" key="18">
    <source>
        <dbReference type="EMBL" id="MBB4141176.1"/>
    </source>
</evidence>
<feature type="active site" description="Tele-UMP-histidine intermediate" evidence="14">
    <location>
        <position position="219"/>
    </location>
</feature>
<dbReference type="PANTHER" id="PTHR11943">
    <property type="entry name" value="GALACTOSE-1-PHOSPHATE URIDYLYLTRANSFERASE"/>
    <property type="match status" value="1"/>
</dbReference>
<evidence type="ECO:0000256" key="1">
    <source>
        <dbReference type="ARBA" id="ARBA00001107"/>
    </source>
</evidence>
<gene>
    <name evidence="18" type="ORF">BKA10_002970</name>
</gene>
<dbReference type="EMBL" id="JACIFH010000001">
    <property type="protein sequence ID" value="MBB4141176.1"/>
    <property type="molecule type" value="Genomic_DNA"/>
</dbReference>
<dbReference type="GO" id="GO:0033499">
    <property type="term" value="P:galactose catabolic process via UDP-galactose, Leloir pathway"/>
    <property type="evidence" value="ECO:0007669"/>
    <property type="project" value="TreeGrafter"/>
</dbReference>
<evidence type="ECO:0000256" key="9">
    <source>
        <dbReference type="ARBA" id="ARBA00022723"/>
    </source>
</evidence>
<dbReference type="PIRSF" id="PIRSF000808">
    <property type="entry name" value="GalT"/>
    <property type="match status" value="1"/>
</dbReference>
<evidence type="ECO:0000256" key="2">
    <source>
        <dbReference type="ARBA" id="ARBA00001947"/>
    </source>
</evidence>
<keyword evidence="11 15" id="KW-0299">Galactose metabolism</keyword>
<evidence type="ECO:0000256" key="4">
    <source>
        <dbReference type="ARBA" id="ARBA00010951"/>
    </source>
</evidence>
<evidence type="ECO:0000259" key="16">
    <source>
        <dbReference type="Pfam" id="PF01087"/>
    </source>
</evidence>
<name>A0AA40SRZ1_9MICO</name>
<keyword evidence="19" id="KW-1185">Reference proteome</keyword>
<comment type="caution">
    <text evidence="18">The sequence shown here is derived from an EMBL/GenBank/DDBJ whole genome shotgun (WGS) entry which is preliminary data.</text>
</comment>
<dbReference type="RefSeq" id="WP_183500683.1">
    <property type="nucleotide sequence ID" value="NZ_BAABCO010000003.1"/>
</dbReference>
<reference evidence="18 19" key="1">
    <citation type="submission" date="2020-08" db="EMBL/GenBank/DDBJ databases">
        <title>Sequencing the genomes of 1000 actinobacteria strains.</title>
        <authorList>
            <person name="Klenk H.-P."/>
        </authorList>
    </citation>
    <scope>NUCLEOTIDE SEQUENCE [LARGE SCALE GENOMIC DNA]</scope>
    <source>
        <strain evidence="18 19">DSM 19600</strain>
    </source>
</reference>
<dbReference type="InterPro" id="IPR005850">
    <property type="entry name" value="GalP_Utransf_C"/>
</dbReference>
<proteinExistence type="inferred from homology"/>
<dbReference type="Pfam" id="PF02744">
    <property type="entry name" value="GalP_UDP_tr_C"/>
    <property type="match status" value="1"/>
</dbReference>
<evidence type="ECO:0000313" key="19">
    <source>
        <dbReference type="Proteomes" id="UP000549113"/>
    </source>
</evidence>
<dbReference type="PROSITE" id="PS00117">
    <property type="entry name" value="GAL_P_UDP_TRANSF_I"/>
    <property type="match status" value="1"/>
</dbReference>
<dbReference type="InterPro" id="IPR001937">
    <property type="entry name" value="GalP_UDPtransf1"/>
</dbReference>
<evidence type="ECO:0000256" key="3">
    <source>
        <dbReference type="ARBA" id="ARBA00004947"/>
    </source>
</evidence>
<evidence type="ECO:0000256" key="6">
    <source>
        <dbReference type="ARBA" id="ARBA00016340"/>
    </source>
</evidence>
<evidence type="ECO:0000259" key="17">
    <source>
        <dbReference type="Pfam" id="PF02744"/>
    </source>
</evidence>
<dbReference type="EC" id="2.7.7.12" evidence="5 13"/>
<dbReference type="PANTHER" id="PTHR11943:SF1">
    <property type="entry name" value="GALACTOSE-1-PHOSPHATE URIDYLYLTRANSFERASE"/>
    <property type="match status" value="1"/>
</dbReference>
<feature type="domain" description="Galactose-1-phosphate uridyl transferase N-terminal" evidence="16">
    <location>
        <begin position="88"/>
        <end position="228"/>
    </location>
</feature>
<dbReference type="InterPro" id="IPR036265">
    <property type="entry name" value="HIT-like_sf"/>
</dbReference>
<evidence type="ECO:0000256" key="13">
    <source>
        <dbReference type="NCBIfam" id="TIGR00209"/>
    </source>
</evidence>
<comment type="cofactor">
    <cofactor evidence="2">
        <name>Zn(2+)</name>
        <dbReference type="ChEBI" id="CHEBI:29105"/>
    </cofactor>
</comment>
<dbReference type="Gene3D" id="3.30.428.10">
    <property type="entry name" value="HIT-like"/>
    <property type="match status" value="2"/>
</dbReference>
<organism evidence="18 19">
    <name type="scientific">Microbacterium invictum</name>
    <dbReference type="NCBI Taxonomy" id="515415"/>
    <lineage>
        <taxon>Bacteria</taxon>
        <taxon>Bacillati</taxon>
        <taxon>Actinomycetota</taxon>
        <taxon>Actinomycetes</taxon>
        <taxon>Micrococcales</taxon>
        <taxon>Microbacteriaceae</taxon>
        <taxon>Microbacterium</taxon>
    </lineage>
</organism>
<keyword evidence="9 15" id="KW-0479">Metal-binding</keyword>
<evidence type="ECO:0000256" key="12">
    <source>
        <dbReference type="ARBA" id="ARBA00023277"/>
    </source>
</evidence>
<dbReference type="Proteomes" id="UP000549113">
    <property type="component" value="Unassembled WGS sequence"/>
</dbReference>
<dbReference type="GO" id="GO:0005737">
    <property type="term" value="C:cytoplasm"/>
    <property type="evidence" value="ECO:0007669"/>
    <property type="project" value="TreeGrafter"/>
</dbReference>
<evidence type="ECO:0000256" key="5">
    <source>
        <dbReference type="ARBA" id="ARBA00012384"/>
    </source>
</evidence>
<evidence type="ECO:0000256" key="8">
    <source>
        <dbReference type="ARBA" id="ARBA00022695"/>
    </source>
</evidence>
<feature type="domain" description="Galactose-1-phosphate uridyl transferase C-terminal" evidence="17">
    <location>
        <begin position="258"/>
        <end position="384"/>
    </location>
</feature>
<dbReference type="SUPFAM" id="SSF54197">
    <property type="entry name" value="HIT-like"/>
    <property type="match status" value="2"/>
</dbReference>
<comment type="similarity">
    <text evidence="4 15">Belongs to the galactose-1-phosphate uridylyltransferase type 1 family.</text>
</comment>
<sequence length="391" mass="42738">MNTNSTVNLEPVALGAGVVKRTARLADGRDLIYFDDPGTTLGPDRAVDARDLDPRPATATMRQDILTGDWISVAAARQNRAFLPPAELDPLAPQSETNPSEIPSLYDVAVFENRSPSFGPALATATGDVPEAADPPRGLADLERLGLGNTRTSVGRCEVVCFSPDRTGSFGTQTVTRARTVIEAWADRTAALSALPGVEQVFPFENRGEEIGVTLQHPHGQIYSYPYITPRTTRLLDSIDRTAPDLFARILDFEQSGPRVLLRGEHWTAFVPFAARWPIEVHMLPHRQVPDFAALTADERDELAPIYLRLLRGIDALYETPTPYIAAWHQAPVHVGRDTVRLNLQITSPRRAADKLKYLAGSEAAMGAWIGDIPPETAADRLRAAIEGVEL</sequence>
<keyword evidence="8 15" id="KW-0548">Nucleotidyltransferase</keyword>
<comment type="catalytic activity">
    <reaction evidence="1 15">
        <text>alpha-D-galactose 1-phosphate + UDP-alpha-D-glucose = alpha-D-glucose 1-phosphate + UDP-alpha-D-galactose</text>
        <dbReference type="Rhea" id="RHEA:13989"/>
        <dbReference type="ChEBI" id="CHEBI:58336"/>
        <dbReference type="ChEBI" id="CHEBI:58601"/>
        <dbReference type="ChEBI" id="CHEBI:58885"/>
        <dbReference type="ChEBI" id="CHEBI:66914"/>
        <dbReference type="EC" id="2.7.7.12"/>
    </reaction>
</comment>
<accession>A0AA40SRZ1</accession>
<keyword evidence="12 15" id="KW-0119">Carbohydrate metabolism</keyword>
<protein>
    <recommendedName>
        <fullName evidence="6 13">Galactose-1-phosphate uridylyltransferase</fullName>
        <ecNumber evidence="5 13">2.7.7.12</ecNumber>
    </recommendedName>
</protein>
<dbReference type="InterPro" id="IPR019779">
    <property type="entry name" value="GalP_UDPtransf1_His-AS"/>
</dbReference>
<evidence type="ECO:0000256" key="7">
    <source>
        <dbReference type="ARBA" id="ARBA00022679"/>
    </source>
</evidence>
<evidence type="ECO:0000256" key="10">
    <source>
        <dbReference type="ARBA" id="ARBA00022833"/>
    </source>
</evidence>
<evidence type="ECO:0000256" key="15">
    <source>
        <dbReference type="RuleBase" id="RU000506"/>
    </source>
</evidence>
<dbReference type="InterPro" id="IPR005849">
    <property type="entry name" value="GalP_Utransf_N"/>
</dbReference>
<dbReference type="Pfam" id="PF01087">
    <property type="entry name" value="GalP_UDP_transf"/>
    <property type="match status" value="1"/>
</dbReference>
<dbReference type="AlphaFoldDB" id="A0AA40SRZ1"/>
<dbReference type="NCBIfam" id="TIGR00209">
    <property type="entry name" value="galT_1"/>
    <property type="match status" value="1"/>
</dbReference>
<keyword evidence="10" id="KW-0862">Zinc</keyword>
<dbReference type="GO" id="GO:0008108">
    <property type="term" value="F:UDP-glucose:hexose-1-phosphate uridylyltransferase activity"/>
    <property type="evidence" value="ECO:0007669"/>
    <property type="project" value="UniProtKB-UniRule"/>
</dbReference>
<comment type="pathway">
    <text evidence="3 15">Carbohydrate metabolism; galactose metabolism.</text>
</comment>
<evidence type="ECO:0000256" key="11">
    <source>
        <dbReference type="ARBA" id="ARBA00023144"/>
    </source>
</evidence>